<feature type="domain" description="Acyl-CoA dehydrogenase/oxidase N-terminal" evidence="7">
    <location>
        <begin position="7"/>
        <end position="118"/>
    </location>
</feature>
<evidence type="ECO:0000256" key="4">
    <source>
        <dbReference type="ARBA" id="ARBA00022827"/>
    </source>
</evidence>
<dbReference type="SUPFAM" id="SSF47203">
    <property type="entry name" value="Acyl-CoA dehydrogenase C-terminal domain-like"/>
    <property type="match status" value="1"/>
</dbReference>
<evidence type="ECO:0000259" key="5">
    <source>
        <dbReference type="Pfam" id="PF00441"/>
    </source>
</evidence>
<protein>
    <submittedName>
        <fullName evidence="8">Acyl-CoA dehydrogenase family protein</fullName>
    </submittedName>
</protein>
<comment type="cofactor">
    <cofactor evidence="1">
        <name>FAD</name>
        <dbReference type="ChEBI" id="CHEBI:57692"/>
    </cofactor>
</comment>
<dbReference type="EMBL" id="JAUKVY010000002">
    <property type="protein sequence ID" value="MDO1531531.1"/>
    <property type="molecule type" value="Genomic_DNA"/>
</dbReference>
<dbReference type="RefSeq" id="WP_301804466.1">
    <property type="nucleotide sequence ID" value="NZ_JAUJZH010000002.1"/>
</dbReference>
<dbReference type="InterPro" id="IPR036250">
    <property type="entry name" value="AcylCo_DH-like_C"/>
</dbReference>
<dbReference type="PANTHER" id="PTHR43884:SF12">
    <property type="entry name" value="ISOVALERYL-COA DEHYDROGENASE, MITOCHONDRIAL-RELATED"/>
    <property type="match status" value="1"/>
</dbReference>
<dbReference type="Gene3D" id="1.10.540.10">
    <property type="entry name" value="Acyl-CoA dehydrogenase/oxidase, N-terminal domain"/>
    <property type="match status" value="1"/>
</dbReference>
<keyword evidence="3" id="KW-0285">Flavoprotein</keyword>
<dbReference type="Pfam" id="PF02771">
    <property type="entry name" value="Acyl-CoA_dh_N"/>
    <property type="match status" value="1"/>
</dbReference>
<organism evidence="8 9">
    <name type="scientific">Variovorax ginsengisoli</name>
    <dbReference type="NCBI Taxonomy" id="363844"/>
    <lineage>
        <taxon>Bacteria</taxon>
        <taxon>Pseudomonadati</taxon>
        <taxon>Pseudomonadota</taxon>
        <taxon>Betaproteobacteria</taxon>
        <taxon>Burkholderiales</taxon>
        <taxon>Comamonadaceae</taxon>
        <taxon>Variovorax</taxon>
    </lineage>
</organism>
<name>A0ABT8S2E4_9BURK</name>
<keyword evidence="4" id="KW-0274">FAD</keyword>
<accession>A0ABT8S2E4</accession>
<reference evidence="8" key="1">
    <citation type="submission" date="2023-06" db="EMBL/GenBank/DDBJ databases">
        <authorList>
            <person name="Jiang Y."/>
            <person name="Liu Q."/>
        </authorList>
    </citation>
    <scope>NUCLEOTIDE SEQUENCE</scope>
    <source>
        <strain evidence="8">CGMCC 1.12090</strain>
    </source>
</reference>
<evidence type="ECO:0000259" key="7">
    <source>
        <dbReference type="Pfam" id="PF02771"/>
    </source>
</evidence>
<dbReference type="InterPro" id="IPR009075">
    <property type="entry name" value="AcylCo_DH/oxidase_C"/>
</dbReference>
<evidence type="ECO:0000313" key="9">
    <source>
        <dbReference type="Proteomes" id="UP001169027"/>
    </source>
</evidence>
<feature type="domain" description="Acyl-CoA dehydrogenase/oxidase C-terminal" evidence="5">
    <location>
        <begin position="229"/>
        <end position="377"/>
    </location>
</feature>
<gene>
    <name evidence="8" type="ORF">Q2T77_04445</name>
</gene>
<sequence>MTRLGITAEDQALADAVARYATEAIAPLASDIDAHERSATCHVPGLAALGVMGMNLPERWGGPGVMPTAMLLSLVEISRACAATSSMIGAHYLGTDAVLIGGDDDQRGRYLPRAASGEWLAGFALTEPRGGSHPADLRTRAVRDGDRYRIDGVKHFISNAAEAKFLVVFARTDATAGARGVSAFIVDTDRPGVKVSAPEKLMGIRGGHAFEVAFESVEVPLANRLGDEGSGFKTAMKVLDNSRLDVAATSLGIAEAALAAALDWARERQVGGEALAGKQGIQWMLADMKLRLEAAWGLTMQALALRSAGQPFTLQSAMAKLYASEMVAFVADTALQIHGGYGFTREMPLERYVRDARILRIYEGSSEIQRNIIARIVLG</sequence>
<proteinExistence type="inferred from homology"/>
<dbReference type="SUPFAM" id="SSF56645">
    <property type="entry name" value="Acyl-CoA dehydrogenase NM domain-like"/>
    <property type="match status" value="1"/>
</dbReference>
<dbReference type="PROSITE" id="PS00073">
    <property type="entry name" value="ACYL_COA_DH_2"/>
    <property type="match status" value="1"/>
</dbReference>
<dbReference type="InterPro" id="IPR009100">
    <property type="entry name" value="AcylCoA_DH/oxidase_NM_dom_sf"/>
</dbReference>
<dbReference type="Gene3D" id="1.20.140.10">
    <property type="entry name" value="Butyryl-CoA Dehydrogenase, subunit A, domain 3"/>
    <property type="match status" value="1"/>
</dbReference>
<dbReference type="InterPro" id="IPR006091">
    <property type="entry name" value="Acyl-CoA_Oxase/DH_mid-dom"/>
</dbReference>
<dbReference type="InterPro" id="IPR037069">
    <property type="entry name" value="AcylCoA_DH/ox_N_sf"/>
</dbReference>
<keyword evidence="9" id="KW-1185">Reference proteome</keyword>
<comment type="similarity">
    <text evidence="2">Belongs to the acyl-CoA dehydrogenase family.</text>
</comment>
<dbReference type="Pfam" id="PF02770">
    <property type="entry name" value="Acyl-CoA_dh_M"/>
    <property type="match status" value="1"/>
</dbReference>
<dbReference type="InterPro" id="IPR006089">
    <property type="entry name" value="Acyl-CoA_DH_CS"/>
</dbReference>
<evidence type="ECO:0000256" key="1">
    <source>
        <dbReference type="ARBA" id="ARBA00001974"/>
    </source>
</evidence>
<dbReference type="PANTHER" id="PTHR43884">
    <property type="entry name" value="ACYL-COA DEHYDROGENASE"/>
    <property type="match status" value="1"/>
</dbReference>
<evidence type="ECO:0000259" key="6">
    <source>
        <dbReference type="Pfam" id="PF02770"/>
    </source>
</evidence>
<evidence type="ECO:0000256" key="3">
    <source>
        <dbReference type="ARBA" id="ARBA00022630"/>
    </source>
</evidence>
<comment type="caution">
    <text evidence="8">The sequence shown here is derived from an EMBL/GenBank/DDBJ whole genome shotgun (WGS) entry which is preliminary data.</text>
</comment>
<dbReference type="PIRSF" id="PIRSF016578">
    <property type="entry name" value="HsaA"/>
    <property type="match status" value="1"/>
</dbReference>
<dbReference type="InterPro" id="IPR046373">
    <property type="entry name" value="Acyl-CoA_Oxase/DH_mid-dom_sf"/>
</dbReference>
<dbReference type="InterPro" id="IPR013786">
    <property type="entry name" value="AcylCoA_DH/ox_N"/>
</dbReference>
<evidence type="ECO:0000256" key="2">
    <source>
        <dbReference type="ARBA" id="ARBA00009347"/>
    </source>
</evidence>
<dbReference type="Pfam" id="PF00441">
    <property type="entry name" value="Acyl-CoA_dh_1"/>
    <property type="match status" value="1"/>
</dbReference>
<dbReference type="Gene3D" id="2.40.110.10">
    <property type="entry name" value="Butyryl-CoA Dehydrogenase, subunit A, domain 2"/>
    <property type="match status" value="1"/>
</dbReference>
<evidence type="ECO:0000313" key="8">
    <source>
        <dbReference type="EMBL" id="MDO1531531.1"/>
    </source>
</evidence>
<feature type="domain" description="Acyl-CoA oxidase/dehydrogenase middle" evidence="6">
    <location>
        <begin position="122"/>
        <end position="217"/>
    </location>
</feature>
<dbReference type="Proteomes" id="UP001169027">
    <property type="component" value="Unassembled WGS sequence"/>
</dbReference>